<evidence type="ECO:0000256" key="2">
    <source>
        <dbReference type="ARBA" id="ARBA00022729"/>
    </source>
</evidence>
<dbReference type="Gene3D" id="2.60.40.2310">
    <property type="match status" value="1"/>
</dbReference>
<accession>A0A5J9ULH6</accession>
<dbReference type="Pfam" id="PF17766">
    <property type="entry name" value="fn3_6"/>
    <property type="match status" value="1"/>
</dbReference>
<dbReference type="Gramene" id="TVU24141">
    <property type="protein sequence ID" value="TVU24141"/>
    <property type="gene ID" value="EJB05_26542"/>
</dbReference>
<proteinExistence type="inferred from homology"/>
<reference evidence="5 6" key="1">
    <citation type="journal article" date="2019" name="Sci. Rep.">
        <title>A high-quality genome of Eragrostis curvula grass provides insights into Poaceae evolution and supports new strategies to enhance forage quality.</title>
        <authorList>
            <person name="Carballo J."/>
            <person name="Santos B.A.C.M."/>
            <person name="Zappacosta D."/>
            <person name="Garbus I."/>
            <person name="Selva J.P."/>
            <person name="Gallo C.A."/>
            <person name="Diaz A."/>
            <person name="Albertini E."/>
            <person name="Caccamo M."/>
            <person name="Echenique V."/>
        </authorList>
    </citation>
    <scope>NUCLEOTIDE SEQUENCE [LARGE SCALE GENOMIC DNA]</scope>
    <source>
        <strain evidence="6">cv. Victoria</strain>
        <tissue evidence="5">Leaf</tissue>
    </source>
</reference>
<evidence type="ECO:0000313" key="6">
    <source>
        <dbReference type="Proteomes" id="UP000324897"/>
    </source>
</evidence>
<evidence type="ECO:0000256" key="1">
    <source>
        <dbReference type="ARBA" id="ARBA00011073"/>
    </source>
</evidence>
<evidence type="ECO:0000259" key="4">
    <source>
        <dbReference type="Pfam" id="PF17766"/>
    </source>
</evidence>
<sequence length="181" mass="19960">MEPRRGQVRTDDHRVHVEPNGAMDPGLVYDADADDYISFLSGLGHTAKQIALFTKDGSVTDCSTRKISAGDLNYPAFTVVVDPDGEKVTQRRVLTNTGSNSEATYKVSVTRPVGMRVTVNPPELHFTKDLSWIKYEVTFEEIAEEDVPSAYTFGSITWSDGRHNVTSPISVIWVPDEVAAI</sequence>
<name>A0A5J9ULH6_9POAL</name>
<dbReference type="EMBL" id="RWGY01000013">
    <property type="protein sequence ID" value="TVU24141.1"/>
    <property type="molecule type" value="Genomic_DNA"/>
</dbReference>
<feature type="domain" description="Subtilisin-like protease fibronectin type-III" evidence="4">
    <location>
        <begin position="71"/>
        <end position="171"/>
    </location>
</feature>
<feature type="non-terminal residue" evidence="5">
    <location>
        <position position="1"/>
    </location>
</feature>
<dbReference type="OrthoDB" id="778844at2759"/>
<dbReference type="InterPro" id="IPR041469">
    <property type="entry name" value="Subtilisin-like_FN3"/>
</dbReference>
<keyword evidence="2" id="KW-0732">Signal</keyword>
<evidence type="ECO:0000256" key="3">
    <source>
        <dbReference type="SAM" id="MobiDB-lite"/>
    </source>
</evidence>
<dbReference type="AlphaFoldDB" id="A0A5J9ULH6"/>
<feature type="compositionally biased region" description="Basic and acidic residues" evidence="3">
    <location>
        <begin position="1"/>
        <end position="17"/>
    </location>
</feature>
<dbReference type="PANTHER" id="PTHR10795">
    <property type="entry name" value="PROPROTEIN CONVERTASE SUBTILISIN/KEXIN"/>
    <property type="match status" value="1"/>
</dbReference>
<keyword evidence="6" id="KW-1185">Reference proteome</keyword>
<comment type="caution">
    <text evidence="5">The sequence shown here is derived from an EMBL/GenBank/DDBJ whole genome shotgun (WGS) entry which is preliminary data.</text>
</comment>
<dbReference type="Proteomes" id="UP000324897">
    <property type="component" value="Chromosome 2"/>
</dbReference>
<evidence type="ECO:0000313" key="5">
    <source>
        <dbReference type="EMBL" id="TVU24141.1"/>
    </source>
</evidence>
<protein>
    <recommendedName>
        <fullName evidence="4">Subtilisin-like protease fibronectin type-III domain-containing protein</fullName>
    </recommendedName>
</protein>
<organism evidence="5 6">
    <name type="scientific">Eragrostis curvula</name>
    <name type="common">weeping love grass</name>
    <dbReference type="NCBI Taxonomy" id="38414"/>
    <lineage>
        <taxon>Eukaryota</taxon>
        <taxon>Viridiplantae</taxon>
        <taxon>Streptophyta</taxon>
        <taxon>Embryophyta</taxon>
        <taxon>Tracheophyta</taxon>
        <taxon>Spermatophyta</taxon>
        <taxon>Magnoliopsida</taxon>
        <taxon>Liliopsida</taxon>
        <taxon>Poales</taxon>
        <taxon>Poaceae</taxon>
        <taxon>PACMAD clade</taxon>
        <taxon>Chloridoideae</taxon>
        <taxon>Eragrostideae</taxon>
        <taxon>Eragrostidinae</taxon>
        <taxon>Eragrostis</taxon>
    </lineage>
</organism>
<dbReference type="InterPro" id="IPR045051">
    <property type="entry name" value="SBT"/>
</dbReference>
<comment type="similarity">
    <text evidence="1">Belongs to the peptidase S8 family.</text>
</comment>
<feature type="region of interest" description="Disordered" evidence="3">
    <location>
        <begin position="1"/>
        <end position="21"/>
    </location>
</feature>
<gene>
    <name evidence="5" type="ORF">EJB05_26542</name>
</gene>